<dbReference type="GO" id="GO:0005975">
    <property type="term" value="P:carbohydrate metabolic process"/>
    <property type="evidence" value="ECO:0007669"/>
    <property type="project" value="InterPro"/>
</dbReference>
<reference evidence="1 2" key="1">
    <citation type="submission" date="2014-06" db="EMBL/GenBank/DDBJ databases">
        <title>Evolutionary Origins and Diversification of the Mycorrhizal Mutualists.</title>
        <authorList>
            <consortium name="DOE Joint Genome Institute"/>
            <consortium name="Mycorrhizal Genomics Consortium"/>
            <person name="Kohler A."/>
            <person name="Kuo A."/>
            <person name="Nagy L.G."/>
            <person name="Floudas D."/>
            <person name="Copeland A."/>
            <person name="Barry K.W."/>
            <person name="Cichocki N."/>
            <person name="Veneault-Fourrey C."/>
            <person name="LaButti K."/>
            <person name="Lindquist E.A."/>
            <person name="Lipzen A."/>
            <person name="Lundell T."/>
            <person name="Morin E."/>
            <person name="Murat C."/>
            <person name="Riley R."/>
            <person name="Ohm R."/>
            <person name="Sun H."/>
            <person name="Tunlid A."/>
            <person name="Henrissat B."/>
            <person name="Grigoriev I.V."/>
            <person name="Hibbett D.S."/>
            <person name="Martin F."/>
        </authorList>
    </citation>
    <scope>NUCLEOTIDE SEQUENCE [LARGE SCALE GENOMIC DNA]</scope>
    <source>
        <strain evidence="1 2">SS14</strain>
    </source>
</reference>
<protein>
    <submittedName>
        <fullName evidence="1">Uncharacterized protein</fullName>
    </submittedName>
</protein>
<keyword evidence="2" id="KW-1185">Reference proteome</keyword>
<dbReference type="EMBL" id="KN837277">
    <property type="protein sequence ID" value="KIJ29722.1"/>
    <property type="molecule type" value="Genomic_DNA"/>
</dbReference>
<sequence>MTITSPHLVKFLKPMQYVYGNFSELSASAISRWSPPPSPDGHRGRYLWTDAFGVCNFLTLYKRTQDQNYLILAERLITNVHDILGYTRDGKSRLPGATDDKPLGGGLRIGKIEESGSDGDVQYYHYLTMWMFALNRMAVVSGKNQFNDLAVQLVKAVHPRFVQAREAARPRMVWKMSIDLQKVLVPREGSLDSVQGYVVYRLIQNASSDPENTLVEEIDDLRRVFHGKYDHYRSLDALDLGMAVWTAHWFAQGKTKEKWAVNIRDRALQCLDALFTEDFFDSALNPPRHRLAFREFGAAMGLRCLDPETQTSEDEKKIYEMWDFRASIITADWEKQGILDRMSSDSMGHTAITSVMFCSALDPGGEH</sequence>
<name>A0A0C9ULK8_SPHS4</name>
<accession>A0A0C9ULK8</accession>
<dbReference type="Proteomes" id="UP000054279">
    <property type="component" value="Unassembled WGS sequence"/>
</dbReference>
<gene>
    <name evidence="1" type="ORF">M422DRAFT_188037</name>
</gene>
<evidence type="ECO:0000313" key="2">
    <source>
        <dbReference type="Proteomes" id="UP000054279"/>
    </source>
</evidence>
<organism evidence="1 2">
    <name type="scientific">Sphaerobolus stellatus (strain SS14)</name>
    <dbReference type="NCBI Taxonomy" id="990650"/>
    <lineage>
        <taxon>Eukaryota</taxon>
        <taxon>Fungi</taxon>
        <taxon>Dikarya</taxon>
        <taxon>Basidiomycota</taxon>
        <taxon>Agaricomycotina</taxon>
        <taxon>Agaricomycetes</taxon>
        <taxon>Phallomycetidae</taxon>
        <taxon>Geastrales</taxon>
        <taxon>Sphaerobolaceae</taxon>
        <taxon>Sphaerobolus</taxon>
    </lineage>
</organism>
<proteinExistence type="predicted"/>
<dbReference type="InterPro" id="IPR008928">
    <property type="entry name" value="6-hairpin_glycosidase_sf"/>
</dbReference>
<dbReference type="SUPFAM" id="SSF48208">
    <property type="entry name" value="Six-hairpin glycosidases"/>
    <property type="match status" value="1"/>
</dbReference>
<dbReference type="HOGENOM" id="CLU_039096_0_0_1"/>
<dbReference type="AlphaFoldDB" id="A0A0C9ULK8"/>
<evidence type="ECO:0000313" key="1">
    <source>
        <dbReference type="EMBL" id="KIJ29722.1"/>
    </source>
</evidence>
<dbReference type="OrthoDB" id="302966at2759"/>